<proteinExistence type="predicted"/>
<organism evidence="2 3">
    <name type="scientific">Glossina palpalis gambiensis</name>
    <dbReference type="NCBI Taxonomy" id="67801"/>
    <lineage>
        <taxon>Eukaryota</taxon>
        <taxon>Metazoa</taxon>
        <taxon>Ecdysozoa</taxon>
        <taxon>Arthropoda</taxon>
        <taxon>Hexapoda</taxon>
        <taxon>Insecta</taxon>
        <taxon>Pterygota</taxon>
        <taxon>Neoptera</taxon>
        <taxon>Endopterygota</taxon>
        <taxon>Diptera</taxon>
        <taxon>Brachycera</taxon>
        <taxon>Muscomorpha</taxon>
        <taxon>Hippoboscoidea</taxon>
        <taxon>Glossinidae</taxon>
        <taxon>Glossina</taxon>
    </lineage>
</organism>
<keyword evidence="3" id="KW-1185">Reference proteome</keyword>
<accession>A0A1B0AKZ7</accession>
<reference evidence="3" key="1">
    <citation type="submission" date="2015-01" db="EMBL/GenBank/DDBJ databases">
        <authorList>
            <person name="Aksoy S."/>
            <person name="Warren W."/>
            <person name="Wilson R.K."/>
        </authorList>
    </citation>
    <scope>NUCLEOTIDE SEQUENCE [LARGE SCALE GENOMIC DNA]</scope>
    <source>
        <strain evidence="3">IAEA</strain>
    </source>
</reference>
<evidence type="ECO:0000313" key="3">
    <source>
        <dbReference type="Proteomes" id="UP000092460"/>
    </source>
</evidence>
<dbReference type="AlphaFoldDB" id="A0A1B0AKZ7"/>
<dbReference type="STRING" id="67801.A0A1B0AKZ7"/>
<protein>
    <submittedName>
        <fullName evidence="2">Uncharacterized protein</fullName>
    </submittedName>
</protein>
<evidence type="ECO:0000256" key="1">
    <source>
        <dbReference type="SAM" id="MobiDB-lite"/>
    </source>
</evidence>
<name>A0A1B0AKZ7_9MUSC</name>
<sequence>MSTFENDRKDNFLIKCWQRGANSTDHRQEQKKQREEKLHLHKSEHTQYSKKFSSSYQSLTNALNNTSSTLAFRKKNIENSFKLNALLSASSTLPPPLSSSSSSSSSSSLALSPSSPTLSPILRISLQSLVIIMFALILIYSCTCTQAIRLANSLTKSSSSNREQLYIGLIAPHTNFGKREYLRAIHSAVSGLNKTRGAKLTFLKDYQFEPRNIRFDMMSLTPSPTVLPFMGNIKQCKLYYIVQHRRILQVLNYA</sequence>
<dbReference type="EMBL" id="JXJN01029486">
    <property type="status" value="NOT_ANNOTATED_CDS"/>
    <property type="molecule type" value="Genomic_DNA"/>
</dbReference>
<dbReference type="VEuPathDB" id="VectorBase:GPPI000475"/>
<reference evidence="2" key="2">
    <citation type="submission" date="2020-05" db="UniProtKB">
        <authorList>
            <consortium name="EnsemblMetazoa"/>
        </authorList>
    </citation>
    <scope>IDENTIFICATION</scope>
    <source>
        <strain evidence="2">IAEA</strain>
    </source>
</reference>
<evidence type="ECO:0000313" key="2">
    <source>
        <dbReference type="EnsemblMetazoa" id="GPPI000475-PA"/>
    </source>
</evidence>
<feature type="compositionally biased region" description="Basic and acidic residues" evidence="1">
    <location>
        <begin position="24"/>
        <end position="47"/>
    </location>
</feature>
<feature type="region of interest" description="Disordered" evidence="1">
    <location>
        <begin position="23"/>
        <end position="49"/>
    </location>
</feature>
<dbReference type="EnsemblMetazoa" id="GPPI000475-RA">
    <property type="protein sequence ID" value="GPPI000475-PA"/>
    <property type="gene ID" value="GPPI000475"/>
</dbReference>
<dbReference type="Proteomes" id="UP000092460">
    <property type="component" value="Unassembled WGS sequence"/>
</dbReference>